<evidence type="ECO:0000313" key="3">
    <source>
        <dbReference type="Proteomes" id="UP000018050"/>
    </source>
</evidence>
<name>U6GBD8_EIMAC</name>
<accession>U6GBD8</accession>
<dbReference type="OrthoDB" id="412890at2759"/>
<reference evidence="2" key="2">
    <citation type="submission" date="2013-10" db="EMBL/GenBank/DDBJ databases">
        <authorList>
            <person name="Aslett M."/>
        </authorList>
    </citation>
    <scope>NUCLEOTIDE SEQUENCE [LARGE SCALE GENOMIC DNA]</scope>
    <source>
        <strain evidence="2">Houghton</strain>
    </source>
</reference>
<dbReference type="RefSeq" id="XP_013252845.1">
    <property type="nucleotide sequence ID" value="XM_013397391.1"/>
</dbReference>
<protein>
    <submittedName>
        <fullName evidence="2">Uncharacterized protein</fullName>
    </submittedName>
</protein>
<keyword evidence="3" id="KW-1185">Reference proteome</keyword>
<keyword evidence="1" id="KW-0472">Membrane</keyword>
<dbReference type="EMBL" id="HG670432">
    <property type="protein sequence ID" value="CDI76638.1"/>
    <property type="molecule type" value="Genomic_DNA"/>
</dbReference>
<evidence type="ECO:0000313" key="2">
    <source>
        <dbReference type="EMBL" id="CDI76638.1"/>
    </source>
</evidence>
<reference evidence="2" key="1">
    <citation type="submission" date="2013-10" db="EMBL/GenBank/DDBJ databases">
        <title>Genomic analysis of the causative agents of coccidiosis in chickens.</title>
        <authorList>
            <person name="Reid A.J."/>
            <person name="Blake D."/>
            <person name="Billington K."/>
            <person name="Browne H."/>
            <person name="Dunn M."/>
            <person name="Hung S."/>
            <person name="Kawahara F."/>
            <person name="Miranda-Saavedra D."/>
            <person name="Mourier T."/>
            <person name="Nagra H."/>
            <person name="Otto T.D."/>
            <person name="Rawlings N."/>
            <person name="Sanchez A."/>
            <person name="Sanders M."/>
            <person name="Subramaniam C."/>
            <person name="Tay Y."/>
            <person name="Dear P."/>
            <person name="Doerig C."/>
            <person name="Gruber A."/>
            <person name="Parkinson J."/>
            <person name="Shirley M."/>
            <person name="Wan K.L."/>
            <person name="Berriman M."/>
            <person name="Tomley F."/>
            <person name="Pain A."/>
        </authorList>
    </citation>
    <scope>NUCLEOTIDE SEQUENCE [LARGE SCALE GENOMIC DNA]</scope>
    <source>
        <strain evidence="2">Houghton</strain>
    </source>
</reference>
<keyword evidence="1" id="KW-0812">Transmembrane</keyword>
<proteinExistence type="predicted"/>
<dbReference type="OMA" id="FNSGEMR"/>
<sequence>MLQANKAHVIAAFTRQNLNLRQMELQYWMDVLKKFATLASFLGGFASTVVQLQKGILGGPEIFQLIFSLTAAGALGLNFIVVVICTTCTVWGPGKALTGQGEESYKVHLKTLKLKFVPTKFNSGEMRGNPIKNIAGLMTRGSDLSLSGLHLDPEFCNKI</sequence>
<feature type="transmembrane region" description="Helical" evidence="1">
    <location>
        <begin position="31"/>
        <end position="50"/>
    </location>
</feature>
<organism evidence="2 3">
    <name type="scientific">Eimeria acervulina</name>
    <name type="common">Coccidian parasite</name>
    <dbReference type="NCBI Taxonomy" id="5801"/>
    <lineage>
        <taxon>Eukaryota</taxon>
        <taxon>Sar</taxon>
        <taxon>Alveolata</taxon>
        <taxon>Apicomplexa</taxon>
        <taxon>Conoidasida</taxon>
        <taxon>Coccidia</taxon>
        <taxon>Eucoccidiorida</taxon>
        <taxon>Eimeriorina</taxon>
        <taxon>Eimeriidae</taxon>
        <taxon>Eimeria</taxon>
    </lineage>
</organism>
<evidence type="ECO:0000256" key="1">
    <source>
        <dbReference type="SAM" id="Phobius"/>
    </source>
</evidence>
<keyword evidence="1" id="KW-1133">Transmembrane helix</keyword>
<feature type="transmembrane region" description="Helical" evidence="1">
    <location>
        <begin position="62"/>
        <end position="85"/>
    </location>
</feature>
<dbReference type="GeneID" id="25269964"/>
<gene>
    <name evidence="2" type="ORF">EAH_00018940</name>
</gene>
<dbReference type="VEuPathDB" id="ToxoDB:EAH_00018940"/>
<dbReference type="AlphaFoldDB" id="U6GBD8"/>
<dbReference type="Proteomes" id="UP000018050">
    <property type="component" value="Unassembled WGS sequence"/>
</dbReference>